<feature type="disulfide bond" evidence="6">
    <location>
        <begin position="1173"/>
        <end position="1183"/>
    </location>
</feature>
<feature type="domain" description="EGF-like" evidence="9">
    <location>
        <begin position="1127"/>
        <end position="1168"/>
    </location>
</feature>
<keyword evidence="3" id="KW-0677">Repeat</keyword>
<feature type="disulfide bond" evidence="6">
    <location>
        <begin position="1741"/>
        <end position="1750"/>
    </location>
</feature>
<feature type="domain" description="EGF-like" evidence="9">
    <location>
        <begin position="1569"/>
        <end position="1607"/>
    </location>
</feature>
<feature type="domain" description="EGF-like" evidence="9">
    <location>
        <begin position="1369"/>
        <end position="1405"/>
    </location>
</feature>
<dbReference type="Proteomes" id="UP000549394">
    <property type="component" value="Unassembled WGS sequence"/>
</dbReference>
<feature type="domain" description="EGF-like" evidence="9">
    <location>
        <begin position="935"/>
        <end position="971"/>
    </location>
</feature>
<feature type="domain" description="EGF-like" evidence="9">
    <location>
        <begin position="640"/>
        <end position="674"/>
    </location>
</feature>
<dbReference type="Pfam" id="PF00008">
    <property type="entry name" value="EGF"/>
    <property type="match status" value="7"/>
</dbReference>
<feature type="disulfide bond" evidence="6">
    <location>
        <begin position="1276"/>
        <end position="1285"/>
    </location>
</feature>
<feature type="disulfide bond" evidence="6">
    <location>
        <begin position="1078"/>
        <end position="1087"/>
    </location>
</feature>
<feature type="disulfide bond" evidence="6">
    <location>
        <begin position="2606"/>
        <end position="2615"/>
    </location>
</feature>
<feature type="domain" description="EGF-like" evidence="9">
    <location>
        <begin position="603"/>
        <end position="639"/>
    </location>
</feature>
<feature type="disulfide bond" evidence="6">
    <location>
        <begin position="1887"/>
        <end position="1896"/>
    </location>
</feature>
<keyword evidence="12" id="KW-1185">Reference proteome</keyword>
<feature type="domain" description="EGF-like" evidence="9">
    <location>
        <begin position="1824"/>
        <end position="1860"/>
    </location>
</feature>
<feature type="domain" description="EGF-like" evidence="9">
    <location>
        <begin position="1678"/>
        <end position="1714"/>
    </location>
</feature>
<feature type="domain" description="EGF-like" evidence="9">
    <location>
        <begin position="1051"/>
        <end position="1088"/>
    </location>
</feature>
<proteinExistence type="predicted"/>
<protein>
    <submittedName>
        <fullName evidence="11">DgyrCDS12599</fullName>
    </submittedName>
</protein>
<feature type="disulfide bond" evidence="6">
    <location>
        <begin position="1218"/>
        <end position="1235"/>
    </location>
</feature>
<organism evidence="11 12">
    <name type="scientific">Dimorphilus gyrociliatus</name>
    <dbReference type="NCBI Taxonomy" id="2664684"/>
    <lineage>
        <taxon>Eukaryota</taxon>
        <taxon>Metazoa</taxon>
        <taxon>Spiralia</taxon>
        <taxon>Lophotrochozoa</taxon>
        <taxon>Annelida</taxon>
        <taxon>Polychaeta</taxon>
        <taxon>Polychaeta incertae sedis</taxon>
        <taxon>Dinophilidae</taxon>
        <taxon>Dimorphilus</taxon>
    </lineage>
</organism>
<dbReference type="SMART" id="SM00179">
    <property type="entry name" value="EGF_CA"/>
    <property type="match status" value="23"/>
</dbReference>
<evidence type="ECO:0000256" key="2">
    <source>
        <dbReference type="ARBA" id="ARBA00022729"/>
    </source>
</evidence>
<dbReference type="SUPFAM" id="SSF57184">
    <property type="entry name" value="Growth factor receptor domain"/>
    <property type="match status" value="1"/>
</dbReference>
<feature type="disulfide bond" evidence="6">
    <location>
        <begin position="1720"/>
        <end position="1730"/>
    </location>
</feature>
<feature type="disulfide bond" evidence="6">
    <location>
        <begin position="2379"/>
        <end position="2388"/>
    </location>
</feature>
<feature type="disulfide bond" evidence="6">
    <location>
        <begin position="2223"/>
        <end position="2232"/>
    </location>
</feature>
<dbReference type="InterPro" id="IPR001590">
    <property type="entry name" value="Peptidase_M12B"/>
</dbReference>
<feature type="domain" description="EGF-like" evidence="9">
    <location>
        <begin position="2353"/>
        <end position="2389"/>
    </location>
</feature>
<keyword evidence="4 6" id="KW-1015">Disulfide bond</keyword>
<feature type="disulfide bond" evidence="6">
    <location>
        <begin position="866"/>
        <end position="876"/>
    </location>
</feature>
<feature type="disulfide bond" evidence="6">
    <location>
        <begin position="643"/>
        <end position="653"/>
    </location>
</feature>
<feature type="disulfide bond" evidence="6">
    <location>
        <begin position="1850"/>
        <end position="1859"/>
    </location>
</feature>
<feature type="domain" description="EGF-like" evidence="9">
    <location>
        <begin position="714"/>
        <end position="749"/>
    </location>
</feature>
<feature type="domain" description="EGF-like" evidence="9">
    <location>
        <begin position="1330"/>
        <end position="1366"/>
    </location>
</feature>
<sequence>MLLLFICAFLSSPLASAVGQKTTFKVPKYNPLPTQLKIQSTKLKLNITLGLNGYDYSILNTTVYGLNSTENIDLGPLRAKGYSHPETGSSIVASEEGPCIRLDGLVRRQDGSGPFKIRPVNSNCDTSSLDSGDDSSLEHYIEEIIVPESEAGDIKDYVKKEKSDNEGGPKVKAARAGPGQYEDYHIESRVYTDSTMYNRFLTLNGQDQARALSGLRLYVVAQMNQVDTVYKNIDRNTYQFQVSVWLKELIIITNRFNQLEQDVYRNAIPEGIQSTPQTTYIDSEKMLNNLETFSKAQSWSDYDYLFWITKYNLAAYANGQRMSSSIVGLAPYAENAFGICGNDGRQTIIEDDLNTWSTMAHELGHSLGCQHDGTGTNTCDSRQSFIMTAEGGDGNLNTIANRYRWSQCSINEMRTILRGTNSNGYERVCLYNRPCAHAGLGGVSPTTGFPDVSGFSTADEQCRRLTSNPLCPFVQENNPDNCKQLQCRLSSNQCTLHTPGLLPGSRCGTGNSNWCQNGLCVPKQSTNPSSCSSVNLDTTIKSSCQQRDDSNVVVQFSGLRCPQHFIRFPHHCITRNDVATLCCFSCQRNGWQAQSTNILSLTTTNFCSPNPCRNDGRCNSLPTGFQCSCRLGYSGNICDVYVCSPNPCFRGQCSPLNSGFSCRCDQGWSGERCDQQSDNCPSANVCNNGRCISETNSYRCECNVGWRGNTCNERIDYCLNHGCVNGQCESLVGSYQCRCNSGWTGRLCDQRSTFCTPNICNNGRCISEANGYRCECNVGWRGNTCNERIDYCLNHGCVNGQCESLVGSYQCRCNSGWTGRLCDQRSTFCTPNICNNGQCISEANGFRCSCNAGWQGRFCNQTLDSCSNNRCVNGRCVPLVASYRCECNVGWGGTYCNENRLCQANTCANGGTCAVVNNDQIKCQCLPGYYGAKCESYACAPNPCLNGGTCQPELGGYKCSCLSGWVGSKCDIRETNLCANNPCLNGGTCSLSGDTFTCQCATGFTGRRCENKENFCKDSPCLNNGFCTSLSTTFRCQCQSGFTGTRCETVISNSCNPNPCRNNARCIDLTGGSYRCVCESGWTGQTCNEAINTCAGDPCRNGRCISRASGFECQCFNGWSGTRCDIAINNCIPNPCYYGQCLVQTDLVRYPRGFTCSCSSGWTGDFCSIATVCNPNPCFNGYCNAIDRSPGYICDCFAGWNGTNCNIGLVGVCNPSPCIAGQCVVTPNTLSGYTCNCFSGYTGQLCNLVISNACSPSPCRNNGNCALTGNGYICNCPAGYSGRNCEYRRIRNYCTPNPCLHGGQCRLIDGGIDFRCECTAGYSGTYCESSASACQVNPCQNGGTCRAEGNTFTCLCTPQWSGRTCTTVVSNPCTNNPCRNGAQCVVESSGVSCICTTGWYGQVCDRRDYCAANPCLNGGACTNQANTFSCTCITGYTGDRCEIPPAGLCTDGRNPCKQGTCSVNNDGTSVSCRCQAGWQGPVCDQRVLLCPTYASLCKNGAECRESEIPGRIVCICTSGWEGGFCDQRVNQCSNFPCQNNGVCRIDSGTQRPFCQCVGNWRGTYCNETTGNACSTIPCLNNGDCTLISSSPGYRCTCSDQWTGDRCHLRNMCYSNLCSNGAVCQPEKTGYRCICTMGYVGPICEQRVQCNNGQCQNLNTNFQCVCNPGWRGTFCNIAEVTGCNNSPCRNDGTCITQGSSYTCQCTPQWTGRDCTERSSYCSGTKCNNGRCIDLPTTYKCECNRGWFGDLCNKRDLCFPNPCYNGGTCYMGGSTFGCRCLNIFSGSRVNPCSAGPCKNDGTCRPLVDGTFSCDCRGGYIGLTCEVFAPCESSPCRNDGTCSISGNTYTCRCQPLWAGDDCSVSRCVIVNGGCARGSCVISGNTVRCQCPTGYTGERCNIQIGGVTCNPNPCRNSGTCYIDDVTRETRCSCVDRRWAGPTCSDAVCTILNPCVRGTCIPQGKRYKISKLLKKLKSHCALFYIVNTDPTCQCPSGYAGSRCETFVGSNACNPNPCRNSGICSVSGSTFSCDCRDRRYTGSTCTLNICDVNNPCIRGTCIGQVNENPRCQCPSDYTGDRCQTFIGSNVCNPNPCRNSGICSVSGSTFSCDCRDRRYTGSTCTLNICDVNNPCIRGTCIGQVNDNPRCQCPSDYTGDRCQTFIGSNVCNPNPCRNSGTCSVSGSTFSCDCRDRRYTGSTCTLNICDVNNPCIRGTCIGQVNDNPRCQCPSDYTGDRCQTFIGSNVCNPNPCRNSGICSVSGSTFSCDCRDRRYTGSTCTLNICDVNNPCIRGTCIGQVNDNPRCQCPSDYTGDRCQTFIGSNVCNPNPCRNSGICSVSGSTFSCDCRDRRYTGSTCTLNICNVNNPCIRGTCIGQVNENPRCQCPSDYTGDRCQTFIGSNVCNPNPCRNSGVCSVSGSTFSCDCRDRRYTGTTCTLNICDVNNPCIRGTCIGQVNENPRCQCPSGYTGSRCETFVGSNVCNPNPCRNSGICSVSGSTFSCDCRDRRFGGSTCDRDICQINPCSSGTCVPDRTNGATCITPGCTNNPCRNGGTCLETVFPKEEVPFICECRGAWSGLTCETPAPRTGPCQTNPCRNDGRCIILEDSTSRCHCQAGYYGDTCELPASSTSSCLDAGGRAHCVYLRESDRFKICEAQRNSALERCKFTCNLCGIPSTAAKREKDD</sequence>
<feature type="chain" id="PRO_5029699688" evidence="8">
    <location>
        <begin position="20"/>
        <end position="2677"/>
    </location>
</feature>
<feature type="disulfide bond" evidence="6">
    <location>
        <begin position="2564"/>
        <end position="2573"/>
    </location>
</feature>
<dbReference type="GO" id="GO:0004222">
    <property type="term" value="F:metalloendopeptidase activity"/>
    <property type="evidence" value="ECO:0007669"/>
    <property type="project" value="InterPro"/>
</dbReference>
<dbReference type="Gene3D" id="3.40.390.10">
    <property type="entry name" value="Collagenase (Catalytic Domain)"/>
    <property type="match status" value="1"/>
</dbReference>
<feature type="domain" description="EGF-like" evidence="9">
    <location>
        <begin position="2003"/>
        <end position="2040"/>
    </location>
</feature>
<dbReference type="PROSITE" id="PS00010">
    <property type="entry name" value="ASX_HYDROXYL"/>
    <property type="match status" value="3"/>
</dbReference>
<keyword evidence="5" id="KW-0325">Glycoprotein</keyword>
<dbReference type="FunFam" id="2.10.25.10:FF:000230">
    <property type="entry name" value="Delta-like protein"/>
    <property type="match status" value="1"/>
</dbReference>
<dbReference type="InterPro" id="IPR009030">
    <property type="entry name" value="Growth_fac_rcpt_cys_sf"/>
</dbReference>
<feature type="binding site" evidence="7">
    <location>
        <position position="365"/>
    </location>
    <ligand>
        <name>Zn(2+)</name>
        <dbReference type="ChEBI" id="CHEBI:29105"/>
        <note>catalytic</note>
    </ligand>
</feature>
<feature type="disulfide bond" evidence="6">
    <location>
        <begin position="1131"/>
        <end position="1141"/>
    </location>
</feature>
<feature type="disulfide bond" evidence="6">
    <location>
        <begin position="1597"/>
        <end position="1606"/>
    </location>
</feature>
<feature type="disulfide bond" evidence="6">
    <location>
        <begin position="1578"/>
        <end position="1595"/>
    </location>
</feature>
<evidence type="ECO:0000256" key="5">
    <source>
        <dbReference type="ARBA" id="ARBA00023180"/>
    </source>
</evidence>
<evidence type="ECO:0000313" key="12">
    <source>
        <dbReference type="Proteomes" id="UP000549394"/>
    </source>
</evidence>
<feature type="domain" description="EGF-like" evidence="9">
    <location>
        <begin position="676"/>
        <end position="712"/>
    </location>
</feature>
<feature type="disulfide bond" evidence="6">
    <location>
        <begin position="1237"/>
        <end position="1246"/>
    </location>
</feature>
<feature type="domain" description="EGF-like" evidence="9">
    <location>
        <begin position="862"/>
        <end position="897"/>
    </location>
</feature>
<dbReference type="FunFam" id="2.10.25.10:FF:000066">
    <property type="entry name" value="FAT atypical cadherin 4"/>
    <property type="match status" value="3"/>
</dbReference>
<feature type="domain" description="EGF-like" evidence="9">
    <location>
        <begin position="825"/>
        <end position="860"/>
    </location>
</feature>
<dbReference type="GO" id="GO:0006508">
    <property type="term" value="P:proteolysis"/>
    <property type="evidence" value="ECO:0007669"/>
    <property type="project" value="InterPro"/>
</dbReference>
<feature type="disulfide bond" evidence="6">
    <location>
        <begin position="664"/>
        <end position="673"/>
    </location>
</feature>
<feature type="disulfide bond" evidence="6">
    <location>
        <begin position="1318"/>
        <end position="1327"/>
    </location>
</feature>
<feature type="disulfide bond" evidence="6">
    <location>
        <begin position="739"/>
        <end position="748"/>
    </location>
</feature>
<feature type="binding site" evidence="7">
    <location>
        <position position="361"/>
    </location>
    <ligand>
        <name>Zn(2+)</name>
        <dbReference type="ChEBI" id="CHEBI:29105"/>
        <note>catalytic</note>
    </ligand>
</feature>
<dbReference type="Pfam" id="PF13688">
    <property type="entry name" value="Reprolysin_5"/>
    <property type="match status" value="1"/>
</dbReference>
<dbReference type="InterPro" id="IPR000152">
    <property type="entry name" value="EGF-type_Asp/Asn_hydroxyl_site"/>
</dbReference>
<feature type="disulfide bond" evidence="6">
    <location>
        <begin position="1813"/>
        <end position="1822"/>
    </location>
</feature>
<dbReference type="PROSITE" id="PS00022">
    <property type="entry name" value="EGF_1"/>
    <property type="match status" value="40"/>
</dbReference>
<evidence type="ECO:0000259" key="9">
    <source>
        <dbReference type="PROSITE" id="PS50026"/>
    </source>
</evidence>
<feature type="disulfide bond" evidence="6">
    <location>
        <begin position="1395"/>
        <end position="1404"/>
    </location>
</feature>
<evidence type="ECO:0000256" key="6">
    <source>
        <dbReference type="PROSITE-ProRule" id="PRU00076"/>
    </source>
</evidence>
<feature type="disulfide bond" evidence="6">
    <location>
        <begin position="1665"/>
        <end position="1674"/>
    </location>
</feature>
<feature type="domain" description="EGF-like" evidence="9">
    <location>
        <begin position="2197"/>
        <end position="2233"/>
    </location>
</feature>
<feature type="disulfide bond" evidence="6">
    <location>
        <begin position="961"/>
        <end position="970"/>
    </location>
</feature>
<accession>A0A7I8W7P9</accession>
<feature type="disulfide bond" evidence="6">
    <location>
        <begin position="2457"/>
        <end position="2466"/>
    </location>
</feature>
<feature type="disulfide bond" evidence="6">
    <location>
        <begin position="755"/>
        <end position="765"/>
    </location>
</feature>
<feature type="domain" description="EGF-like" evidence="9">
    <location>
        <begin position="1250"/>
        <end position="1286"/>
    </location>
</feature>
<feature type="domain" description="EGF-like" evidence="9">
    <location>
        <begin position="1716"/>
        <end position="1751"/>
    </location>
</feature>
<dbReference type="FunFam" id="2.10.25.10:FF:000255">
    <property type="entry name" value="Sushi, nidogen and EGF-like domains 1"/>
    <property type="match status" value="1"/>
</dbReference>
<evidence type="ECO:0000256" key="4">
    <source>
        <dbReference type="ARBA" id="ARBA00023157"/>
    </source>
</evidence>
<feature type="domain" description="EGF-like" evidence="9">
    <location>
        <begin position="898"/>
        <end position="932"/>
    </location>
</feature>
<feature type="domain" description="EGF-like" evidence="9">
    <location>
        <begin position="974"/>
        <end position="1010"/>
    </location>
</feature>
<feature type="domain" description="EGF-like" evidence="9">
    <location>
        <begin position="2533"/>
        <end position="2574"/>
    </location>
</feature>
<evidence type="ECO:0000256" key="1">
    <source>
        <dbReference type="ARBA" id="ARBA00022536"/>
    </source>
</evidence>
<feature type="disulfide bond" evidence="6">
    <location>
        <begin position="1038"/>
        <end position="1047"/>
    </location>
</feature>
<feature type="disulfide bond" evidence="6">
    <location>
        <begin position="718"/>
        <end position="728"/>
    </location>
</feature>
<feature type="disulfide bond" evidence="6">
    <location>
        <begin position="1356"/>
        <end position="1365"/>
    </location>
</feature>
<feature type="disulfide bond" evidence="6">
    <location>
        <begin position="850"/>
        <end position="859"/>
    </location>
</feature>
<feature type="disulfide bond" evidence="6">
    <location>
        <begin position="1474"/>
        <end position="1483"/>
    </location>
</feature>
<dbReference type="SUPFAM" id="SSF57196">
    <property type="entry name" value="EGF/Laminin"/>
    <property type="match status" value="42"/>
</dbReference>
<feature type="domain" description="EGF-like" evidence="9">
    <location>
        <begin position="2159"/>
        <end position="2196"/>
    </location>
</feature>
<feature type="domain" description="EGF-like" evidence="9">
    <location>
        <begin position="1209"/>
        <end position="1247"/>
    </location>
</feature>
<dbReference type="EMBL" id="CAJFCJ010000020">
    <property type="protein sequence ID" value="CAD5124311.1"/>
    <property type="molecule type" value="Genomic_DNA"/>
</dbReference>
<feature type="domain" description="EGF-like" evidence="9">
    <location>
        <begin position="2579"/>
        <end position="2616"/>
    </location>
</feature>
<feature type="domain" description="EGF-like" evidence="9">
    <location>
        <begin position="2237"/>
        <end position="2274"/>
    </location>
</feature>
<dbReference type="OrthoDB" id="283575at2759"/>
<dbReference type="Gene3D" id="2.10.25.10">
    <property type="entry name" value="Laminin"/>
    <property type="match status" value="47"/>
</dbReference>
<feature type="domain" description="EGF-like" evidence="9">
    <location>
        <begin position="2393"/>
        <end position="2427"/>
    </location>
</feature>
<feature type="disulfide bond" evidence="6">
    <location>
        <begin position="702"/>
        <end position="711"/>
    </location>
</feature>
<evidence type="ECO:0000313" key="11">
    <source>
        <dbReference type="EMBL" id="CAD5124311.1"/>
    </source>
</evidence>
<evidence type="ECO:0000256" key="8">
    <source>
        <dbReference type="SAM" id="SignalP"/>
    </source>
</evidence>
<dbReference type="Pfam" id="PF12661">
    <property type="entry name" value="hEGF"/>
    <property type="match status" value="4"/>
</dbReference>
<feature type="domain" description="EGF-like" evidence="9">
    <location>
        <begin position="1486"/>
        <end position="1526"/>
    </location>
</feature>
<dbReference type="FunFam" id="2.10.25.10:FF:000006">
    <property type="entry name" value="Versican core protein-like isoform 1"/>
    <property type="match status" value="1"/>
</dbReference>
<feature type="disulfide bond" evidence="6">
    <location>
        <begin position="776"/>
        <end position="785"/>
    </location>
</feature>
<dbReference type="PANTHER" id="PTHR24049">
    <property type="entry name" value="CRUMBS FAMILY MEMBER"/>
    <property type="match status" value="1"/>
</dbReference>
<feature type="disulfide bond" evidence="6">
    <location>
        <begin position="887"/>
        <end position="896"/>
    </location>
</feature>
<feature type="disulfide bond" evidence="6">
    <location>
        <begin position="1516"/>
        <end position="1525"/>
    </location>
</feature>
<feature type="disulfide bond" evidence="6">
    <location>
        <begin position="1556"/>
        <end position="1565"/>
    </location>
</feature>
<feature type="domain" description="EGF-like" evidence="9">
    <location>
        <begin position="1406"/>
        <end position="1442"/>
    </location>
</feature>
<feature type="domain" description="EGF-like" evidence="9">
    <location>
        <begin position="1012"/>
        <end position="1048"/>
    </location>
</feature>
<dbReference type="FunFam" id="2.10.25.10:FF:000095">
    <property type="entry name" value="Notch, isoform B"/>
    <property type="match status" value="2"/>
</dbReference>
<feature type="domain" description="EGF-like" evidence="9">
    <location>
        <begin position="1786"/>
        <end position="1823"/>
    </location>
</feature>
<reference evidence="11 12" key="1">
    <citation type="submission" date="2020-08" db="EMBL/GenBank/DDBJ databases">
        <authorList>
            <person name="Hejnol A."/>
        </authorList>
    </citation>
    <scope>NUCLEOTIDE SEQUENCE [LARGE SCALE GENOMIC DNA]</scope>
</reference>
<dbReference type="PROSITE" id="PS50026">
    <property type="entry name" value="EGF_3"/>
    <property type="match status" value="50"/>
</dbReference>
<feature type="disulfide bond" evidence="6">
    <location>
        <begin position="1196"/>
        <end position="1205"/>
    </location>
</feature>
<name>A0A7I8W7P9_9ANNE</name>
<dbReference type="GO" id="GO:0000902">
    <property type="term" value="P:cell morphogenesis"/>
    <property type="evidence" value="ECO:0007669"/>
    <property type="project" value="UniProtKB-ARBA"/>
</dbReference>
<dbReference type="InterPro" id="IPR024079">
    <property type="entry name" value="MetalloPept_cat_dom_sf"/>
</dbReference>
<feature type="disulfide bond" evidence="6">
    <location>
        <begin position="1299"/>
        <end position="1316"/>
    </location>
</feature>
<evidence type="ECO:0000259" key="10">
    <source>
        <dbReference type="PROSITE" id="PS50215"/>
    </source>
</evidence>
<feature type="domain" description="EGF-like" evidence="9">
    <location>
        <begin position="1445"/>
        <end position="1484"/>
    </location>
</feature>
<keyword evidence="2 8" id="KW-0732">Signal</keyword>
<evidence type="ECO:0000256" key="3">
    <source>
        <dbReference type="ARBA" id="ARBA00022737"/>
    </source>
</evidence>
<feature type="domain" description="EGF-like" evidence="9">
    <location>
        <begin position="2081"/>
        <end position="2118"/>
    </location>
</feature>
<feature type="domain" description="EGF-like" evidence="9">
    <location>
        <begin position="2471"/>
        <end position="2508"/>
    </location>
</feature>
<dbReference type="InterPro" id="IPR000742">
    <property type="entry name" value="EGF"/>
</dbReference>
<dbReference type="InterPro" id="IPR051022">
    <property type="entry name" value="Notch_Cell-Fate_Det"/>
</dbReference>
<feature type="domain" description="EGF-like" evidence="9">
    <location>
        <begin position="2275"/>
        <end position="2311"/>
    </location>
</feature>
<dbReference type="SUPFAM" id="SSF55486">
    <property type="entry name" value="Metalloproteases ('zincins'), catalytic domain"/>
    <property type="match status" value="1"/>
</dbReference>
<feature type="disulfide bond" evidence="6">
    <location>
        <begin position="1213"/>
        <end position="1223"/>
    </location>
</feature>
<feature type="disulfide bond" evidence="6">
    <location>
        <begin position="2301"/>
        <end position="2310"/>
    </location>
</feature>
<dbReference type="GO" id="GO:0005886">
    <property type="term" value="C:plasma membrane"/>
    <property type="evidence" value="ECO:0007669"/>
    <property type="project" value="UniProtKB-ARBA"/>
</dbReference>
<comment type="caution">
    <text evidence="6">Lacks conserved residue(s) required for the propagation of feature annotation.</text>
</comment>
<feature type="disulfide bond" evidence="6">
    <location>
        <begin position="1432"/>
        <end position="1441"/>
    </location>
</feature>
<feature type="domain" description="EGF-like" evidence="9">
    <location>
        <begin position="2430"/>
        <end position="2467"/>
    </location>
</feature>
<feature type="domain" description="EGF-like" evidence="9">
    <location>
        <begin position="1528"/>
        <end position="1566"/>
    </location>
</feature>
<feature type="disulfide bond" evidence="6">
    <location>
        <begin position="829"/>
        <end position="839"/>
    </location>
</feature>
<feature type="disulfide bond" evidence="6">
    <location>
        <begin position="2067"/>
        <end position="2076"/>
    </location>
</feature>
<dbReference type="FunFam" id="2.10.25.10:FF:000321">
    <property type="entry name" value="Protein delta homolog 1"/>
    <property type="match status" value="2"/>
</dbReference>
<feature type="domain" description="EGF-like" evidence="9">
    <location>
        <begin position="2315"/>
        <end position="2352"/>
    </location>
</feature>
<keyword evidence="7" id="KW-0862">Zinc</keyword>
<dbReference type="GO" id="GO:0042063">
    <property type="term" value="P:gliogenesis"/>
    <property type="evidence" value="ECO:0007669"/>
    <property type="project" value="UniProtKB-ARBA"/>
</dbReference>
<dbReference type="GO" id="GO:0048666">
    <property type="term" value="P:neuron development"/>
    <property type="evidence" value="ECO:0007669"/>
    <property type="project" value="UniProtKB-ARBA"/>
</dbReference>
<dbReference type="SMART" id="SM00181">
    <property type="entry name" value="EGF"/>
    <property type="match status" value="51"/>
</dbReference>
<evidence type="ECO:0000256" key="7">
    <source>
        <dbReference type="PROSITE-ProRule" id="PRU00276"/>
    </source>
</evidence>
<feature type="domain" description="EGF-like" evidence="9">
    <location>
        <begin position="1169"/>
        <end position="1206"/>
    </location>
</feature>
<dbReference type="InterPro" id="IPR001881">
    <property type="entry name" value="EGF-like_Ca-bd_dom"/>
</dbReference>
<feature type="disulfide bond" evidence="6">
    <location>
        <begin position="1910"/>
        <end position="1927"/>
    </location>
</feature>
<feature type="domain" description="EGF-like" evidence="9">
    <location>
        <begin position="751"/>
        <end position="786"/>
    </location>
</feature>
<feature type="domain" description="EGF-like" evidence="9">
    <location>
        <begin position="1090"/>
        <end position="1125"/>
    </location>
</feature>
<keyword evidence="1 6" id="KW-0245">EGF-like domain</keyword>
<comment type="caution">
    <text evidence="11">The sequence shown here is derived from an EMBL/GenBank/DDBJ whole genome shotgun (WGS) entry which is preliminary data.</text>
</comment>
<feature type="disulfide bond" evidence="6">
    <location>
        <begin position="1497"/>
        <end position="1514"/>
    </location>
</feature>
<feature type="disulfide bond" evidence="6">
    <location>
        <begin position="1000"/>
        <end position="1009"/>
    </location>
</feature>
<feature type="domain" description="EGF-like" evidence="9">
    <location>
        <begin position="1645"/>
        <end position="1675"/>
    </location>
</feature>
<feature type="disulfide bond" evidence="6">
    <location>
        <begin position="1704"/>
        <end position="1713"/>
    </location>
</feature>
<feature type="active site" evidence="7">
    <location>
        <position position="362"/>
    </location>
</feature>
<dbReference type="PROSITE" id="PS01186">
    <property type="entry name" value="EGF_2"/>
    <property type="match status" value="29"/>
</dbReference>
<feature type="binding site" evidence="7">
    <location>
        <position position="371"/>
    </location>
    <ligand>
        <name>Zn(2+)</name>
        <dbReference type="ChEBI" id="CHEBI:29105"/>
        <note>catalytic</note>
    </ligand>
</feature>
<feature type="disulfide bond" evidence="6">
    <location>
        <begin position="1537"/>
        <end position="1554"/>
    </location>
</feature>
<dbReference type="InterPro" id="IPR013032">
    <property type="entry name" value="EGF-like_CS"/>
</dbReference>
<dbReference type="FunFam" id="2.10.25.10:FF:000699">
    <property type="entry name" value="Uncharacterized protein, isoform C"/>
    <property type="match status" value="1"/>
</dbReference>
<dbReference type="PROSITE" id="PS50215">
    <property type="entry name" value="ADAM_MEPRO"/>
    <property type="match status" value="1"/>
</dbReference>
<dbReference type="GO" id="GO:0005509">
    <property type="term" value="F:calcium ion binding"/>
    <property type="evidence" value="ECO:0007669"/>
    <property type="project" value="InterPro"/>
</dbReference>
<feature type="disulfide bond" evidence="6">
    <location>
        <begin position="1115"/>
        <end position="1124"/>
    </location>
</feature>
<dbReference type="Pfam" id="PF25024">
    <property type="entry name" value="EGF_TEN"/>
    <property type="match status" value="2"/>
</dbReference>
<feature type="disulfide bond" evidence="6">
    <location>
        <begin position="629"/>
        <end position="638"/>
    </location>
</feature>
<dbReference type="PANTHER" id="PTHR24049:SF22">
    <property type="entry name" value="DROSOPHILA CRUMBS HOMOLOG"/>
    <property type="match status" value="1"/>
</dbReference>
<feature type="domain" description="EGF-like" evidence="9">
    <location>
        <begin position="1901"/>
        <end position="1940"/>
    </location>
</feature>
<feature type="disulfide bond" evidence="6">
    <location>
        <begin position="813"/>
        <end position="822"/>
    </location>
</feature>
<dbReference type="CDD" id="cd00054">
    <property type="entry name" value="EGF_CA"/>
    <property type="match status" value="7"/>
</dbReference>
<feature type="disulfide bond" evidence="6">
    <location>
        <begin position="1094"/>
        <end position="1104"/>
    </location>
</feature>
<feature type="domain" description="EGF-like" evidence="9">
    <location>
        <begin position="1867"/>
        <end position="1897"/>
    </location>
</feature>
<feature type="domain" description="EGF-like" evidence="9">
    <location>
        <begin position="788"/>
        <end position="823"/>
    </location>
</feature>
<feature type="domain" description="EGF-like" evidence="9">
    <location>
        <begin position="1752"/>
        <end position="1785"/>
    </location>
</feature>
<feature type="domain" description="EGF-like" evidence="9">
    <location>
        <begin position="1290"/>
        <end position="1328"/>
    </location>
</feature>
<feature type="disulfide bond" evidence="6">
    <location>
        <begin position="2145"/>
        <end position="2154"/>
    </location>
</feature>
<dbReference type="FunFam" id="2.10.25.10:FF:000610">
    <property type="entry name" value="protein HEG homolog 1 isoform X1"/>
    <property type="match status" value="1"/>
</dbReference>
<gene>
    <name evidence="11" type="ORF">DGYR_LOCUS11874</name>
</gene>
<feature type="disulfide bond" evidence="6">
    <location>
        <begin position="1634"/>
        <end position="1643"/>
    </location>
</feature>
<feature type="domain" description="Peptidase M12B" evidence="10">
    <location>
        <begin position="184"/>
        <end position="434"/>
    </location>
</feature>
<feature type="signal peptide" evidence="8">
    <location>
        <begin position="1"/>
        <end position="19"/>
    </location>
</feature>
<feature type="disulfide bond" evidence="6">
    <location>
        <begin position="1158"/>
        <end position="1167"/>
    </location>
</feature>
<feature type="domain" description="EGF-like" evidence="9">
    <location>
        <begin position="2119"/>
        <end position="2155"/>
    </location>
</feature>
<keyword evidence="7" id="KW-0479">Metal-binding</keyword>
<feature type="disulfide bond" evidence="6">
    <location>
        <begin position="792"/>
        <end position="802"/>
    </location>
</feature>
<feature type="domain" description="EGF-like" evidence="9">
    <location>
        <begin position="2041"/>
        <end position="2077"/>
    </location>
</feature>
<feature type="domain" description="EGF-like" evidence="9">
    <location>
        <begin position="1608"/>
        <end position="1644"/>
    </location>
</feature>